<evidence type="ECO:0008006" key="3">
    <source>
        <dbReference type="Google" id="ProtNLM"/>
    </source>
</evidence>
<dbReference type="AlphaFoldDB" id="M6UYD1"/>
<dbReference type="Proteomes" id="UP000012153">
    <property type="component" value="Unassembled WGS sequence"/>
</dbReference>
<name>M6UYD1_9LEPT</name>
<dbReference type="EMBL" id="AHOP02000013">
    <property type="protein sequence ID" value="EMO42313.1"/>
    <property type="molecule type" value="Genomic_DNA"/>
</dbReference>
<gene>
    <name evidence="1" type="ORF">LEP1GSC186_4542</name>
</gene>
<dbReference type="InterPro" id="IPR036890">
    <property type="entry name" value="HATPase_C_sf"/>
</dbReference>
<dbReference type="RefSeq" id="WP_004436037.1">
    <property type="nucleotide sequence ID" value="NZ_AHOP02000013.1"/>
</dbReference>
<sequence>MEVNVFGRLKNLNLPIAKSLLPIIEAIVNSIQATEKGKNNQISLMINHDAFHNVIEEDSDSLGEITSFIIEDEGAGFNKENYDSFCTSDSIFKEDLGGKGIGRFLWLKAFDEVQVESIFIDSGEYYRRTFSFSARKNGVSNHSLNKIQKQRIHTQVKLLGLNSQYRKYISKSKATIAQRILEYILPFYLSNEIPSITIGDSTSKFSLNSIFEHEYEKEIERKEFRINETNFVIHFVKFYSSRDVNHKLSLCAHFREVRKINLNEKFPILTTRITEGDKEYNLFAYVSSDYLDSTVNTERTAFNIEKDGAEGLFEPNISFNQIVKEATKYITEFLSPIIQPLREANLQRIEKFIQEKCPDFRHIINYSKEELQDINPALSGEHLELEIFRISQKVERKIKEKAIVVLDKVKTSPENISDYISEMEDALEEVSEMSRSKLARYILYRKTILDLFEKTLHARSDGKYELESIVHNMIYPVRTTSDEVMNSKQNLWLIDEKLCYHYLLASDKSLATVDSNGKKSLSRPDIIVYNNPYAFAEDTSPHSSIVIIEFKRPMRDDYDSEDNPISQVYDYIREIRNGNKTDLNGRPFPVNENTPFYSYIISDITKSLIKQAENSHFTQTPDSQGYFGFNQNLKCYTEIISFDKLLDDARKRNKFLFEKLGLPTHSTNSI</sequence>
<dbReference type="SUPFAM" id="SSF55874">
    <property type="entry name" value="ATPase domain of HSP90 chaperone/DNA topoisomerase II/histidine kinase"/>
    <property type="match status" value="1"/>
</dbReference>
<comment type="caution">
    <text evidence="1">The sequence shown here is derived from an EMBL/GenBank/DDBJ whole genome shotgun (WGS) entry which is preliminary data.</text>
</comment>
<evidence type="ECO:0000313" key="1">
    <source>
        <dbReference type="EMBL" id="EMO42313.1"/>
    </source>
</evidence>
<accession>M6UYD1</accession>
<proteinExistence type="predicted"/>
<evidence type="ECO:0000313" key="2">
    <source>
        <dbReference type="Proteomes" id="UP000012153"/>
    </source>
</evidence>
<protein>
    <recommendedName>
        <fullName evidence="3">GHKL domain protein</fullName>
    </recommendedName>
</protein>
<organism evidence="1 2">
    <name type="scientific">Leptospira noguchii serovar Autumnalis str. ZUN142</name>
    <dbReference type="NCBI Taxonomy" id="1085540"/>
    <lineage>
        <taxon>Bacteria</taxon>
        <taxon>Pseudomonadati</taxon>
        <taxon>Spirochaetota</taxon>
        <taxon>Spirochaetia</taxon>
        <taxon>Leptospirales</taxon>
        <taxon>Leptospiraceae</taxon>
        <taxon>Leptospira</taxon>
    </lineage>
</organism>
<reference evidence="1 2" key="1">
    <citation type="submission" date="2013-01" db="EMBL/GenBank/DDBJ databases">
        <authorList>
            <person name="Harkins D.M."/>
            <person name="Durkin A.S."/>
            <person name="Brinkac L.M."/>
            <person name="Haft D.H."/>
            <person name="Selengut J.D."/>
            <person name="Sanka R."/>
            <person name="DePew J."/>
            <person name="Purushe J."/>
            <person name="Matthias M.A."/>
            <person name="Vinetz J.M."/>
            <person name="Sutton G.G."/>
            <person name="Nierman W.C."/>
            <person name="Fouts D.E."/>
        </authorList>
    </citation>
    <scope>NUCLEOTIDE SEQUENCE [LARGE SCALE GENOMIC DNA]</scope>
    <source>
        <strain evidence="1 2">ZUN142</strain>
    </source>
</reference>